<dbReference type="SUPFAM" id="SSF49785">
    <property type="entry name" value="Galactose-binding domain-like"/>
    <property type="match status" value="1"/>
</dbReference>
<dbReference type="InterPro" id="IPR008979">
    <property type="entry name" value="Galactose-bd-like_sf"/>
</dbReference>
<evidence type="ECO:0000313" key="3">
    <source>
        <dbReference type="Proteomes" id="UP000678393"/>
    </source>
</evidence>
<dbReference type="Gene3D" id="2.170.300.10">
    <property type="entry name" value="Tie2 ligand-binding domain superfamily"/>
    <property type="match status" value="1"/>
</dbReference>
<feature type="non-terminal residue" evidence="2">
    <location>
        <position position="253"/>
    </location>
</feature>
<feature type="transmembrane region" description="Helical" evidence="1">
    <location>
        <begin position="229"/>
        <end position="252"/>
    </location>
</feature>
<organism evidence="2 3">
    <name type="scientific">Candidula unifasciata</name>
    <dbReference type="NCBI Taxonomy" id="100452"/>
    <lineage>
        <taxon>Eukaryota</taxon>
        <taxon>Metazoa</taxon>
        <taxon>Spiralia</taxon>
        <taxon>Lophotrochozoa</taxon>
        <taxon>Mollusca</taxon>
        <taxon>Gastropoda</taxon>
        <taxon>Heterobranchia</taxon>
        <taxon>Euthyneura</taxon>
        <taxon>Panpulmonata</taxon>
        <taxon>Eupulmonata</taxon>
        <taxon>Stylommatophora</taxon>
        <taxon>Helicina</taxon>
        <taxon>Helicoidea</taxon>
        <taxon>Geomitridae</taxon>
        <taxon>Candidula</taxon>
    </lineage>
</organism>
<evidence type="ECO:0000313" key="2">
    <source>
        <dbReference type="EMBL" id="CAG5118836.1"/>
    </source>
</evidence>
<gene>
    <name evidence="2" type="ORF">CUNI_LOCUS4394</name>
</gene>
<evidence type="ECO:0000256" key="1">
    <source>
        <dbReference type="SAM" id="Phobius"/>
    </source>
</evidence>
<dbReference type="PANTHER" id="PTHR26391">
    <property type="entry name" value="INACTIVE TYROSINE-PROTEIN KINASE 7"/>
    <property type="match status" value="1"/>
</dbReference>
<name>A0A8S3YX50_9EUPU</name>
<dbReference type="EMBL" id="CAJHNH020000614">
    <property type="protein sequence ID" value="CAG5118836.1"/>
    <property type="molecule type" value="Genomic_DNA"/>
</dbReference>
<reference evidence="2" key="1">
    <citation type="submission" date="2021-04" db="EMBL/GenBank/DDBJ databases">
        <authorList>
            <consortium name="Molecular Ecology Group"/>
        </authorList>
    </citation>
    <scope>NUCLEOTIDE SEQUENCE</scope>
</reference>
<keyword evidence="1" id="KW-0472">Membrane</keyword>
<comment type="caution">
    <text evidence="2">The sequence shown here is derived from an EMBL/GenBank/DDBJ whole genome shotgun (WGS) entry which is preliminary data.</text>
</comment>
<sequence>SVLRNQFSWHAVDGNSDPHLEHGSCSHTFLNDQTPTWTLNFDRPHHVDRYVLYNRDSELWGFMLEADQDNKSLAFAYNDLNKTNQGIYRIQSNAPMIPVSIVRIVVTRNGTDEAFVVLCEVEMFVCPAGHYGRECENSCNCAKEGENCFISTGGCPSGCTAGYQGEGCRTPCSKTYFGLNCSQKCNTNCADLLCQPTNGTCLSCIAGKEGELCDKELKSLGPGEPDSHLAAIVGSVVAFVVLVTLAVTSVLIW</sequence>
<keyword evidence="3" id="KW-1185">Reference proteome</keyword>
<evidence type="ECO:0008006" key="4">
    <source>
        <dbReference type="Google" id="ProtNLM"/>
    </source>
</evidence>
<dbReference type="Proteomes" id="UP000678393">
    <property type="component" value="Unassembled WGS sequence"/>
</dbReference>
<feature type="non-terminal residue" evidence="2">
    <location>
        <position position="1"/>
    </location>
</feature>
<keyword evidence="1" id="KW-0812">Transmembrane</keyword>
<dbReference type="AlphaFoldDB" id="A0A8S3YX50"/>
<proteinExistence type="predicted"/>
<protein>
    <recommendedName>
        <fullName evidence="4">Fucolectin tachylectin-4 pentraxin-1 domain-containing protein</fullName>
    </recommendedName>
</protein>
<keyword evidence="1" id="KW-1133">Transmembrane helix</keyword>
<dbReference type="Pfam" id="PF22633">
    <property type="entry name" value="F5_F8_type_C_2"/>
    <property type="match status" value="1"/>
</dbReference>
<accession>A0A8S3YX50</accession>
<dbReference type="Gene3D" id="2.60.120.260">
    <property type="entry name" value="Galactose-binding domain-like"/>
    <property type="match status" value="1"/>
</dbReference>
<dbReference type="OrthoDB" id="6214178at2759"/>
<dbReference type="PANTHER" id="PTHR26391:SF18">
    <property type="entry name" value="PROTEIN KINASE RECEPTOR TIE-1, PUTATIVE-RELATED"/>
    <property type="match status" value="1"/>
</dbReference>